<accession>A0ABP8EI21</accession>
<dbReference type="Proteomes" id="UP001501586">
    <property type="component" value="Unassembled WGS sequence"/>
</dbReference>
<keyword evidence="4" id="KW-1185">Reference proteome</keyword>
<sequence length="129" mass="14351">MIADIFSIVFMIGGALLSLAASIGLLRFPDLMSRLHAGSKPQIFGLLLMMLAIAIQIPQWGPITTVFLVMTFQMMTSPIGTHMVGRAGYRTKRLRRSMLYQDELADAVARAELRDSSHRSSRTLPKDRS</sequence>
<comment type="similarity">
    <text evidence="1">Belongs to the CPA3 antiporters (TC 2.A.63) subunit G family.</text>
</comment>
<gene>
    <name evidence="3" type="primary">mnhG</name>
    <name evidence="3" type="ORF">GCM10022261_10990</name>
</gene>
<dbReference type="Pfam" id="PF03334">
    <property type="entry name" value="PhaG_MnhG_YufB"/>
    <property type="match status" value="1"/>
</dbReference>
<dbReference type="NCBIfam" id="NF009314">
    <property type="entry name" value="PRK12674.1-2"/>
    <property type="match status" value="1"/>
</dbReference>
<evidence type="ECO:0000256" key="1">
    <source>
        <dbReference type="ARBA" id="ARBA00008404"/>
    </source>
</evidence>
<reference evidence="4" key="1">
    <citation type="journal article" date="2019" name="Int. J. Syst. Evol. Microbiol.">
        <title>The Global Catalogue of Microorganisms (GCM) 10K type strain sequencing project: providing services to taxonomists for standard genome sequencing and annotation.</title>
        <authorList>
            <consortium name="The Broad Institute Genomics Platform"/>
            <consortium name="The Broad Institute Genome Sequencing Center for Infectious Disease"/>
            <person name="Wu L."/>
            <person name="Ma J."/>
        </authorList>
    </citation>
    <scope>NUCLEOTIDE SEQUENCE [LARGE SCALE GENOMIC DNA]</scope>
    <source>
        <strain evidence="4">JCM 17458</strain>
    </source>
</reference>
<dbReference type="PANTHER" id="PTHR34703:SF1">
    <property type="entry name" value="ANTIPORTER SUBUNIT MNHG2-RELATED"/>
    <property type="match status" value="1"/>
</dbReference>
<name>A0ABP8EI21_9MICO</name>
<feature type="transmembrane region" description="Helical" evidence="2">
    <location>
        <begin position="6"/>
        <end position="29"/>
    </location>
</feature>
<comment type="caution">
    <text evidence="3">The sequence shown here is derived from an EMBL/GenBank/DDBJ whole genome shotgun (WGS) entry which is preliminary data.</text>
</comment>
<evidence type="ECO:0000313" key="3">
    <source>
        <dbReference type="EMBL" id="GAA4283568.1"/>
    </source>
</evidence>
<keyword evidence="2" id="KW-1133">Transmembrane helix</keyword>
<evidence type="ECO:0000256" key="2">
    <source>
        <dbReference type="SAM" id="Phobius"/>
    </source>
</evidence>
<proteinExistence type="inferred from homology"/>
<dbReference type="InterPro" id="IPR005133">
    <property type="entry name" value="PhaG_MnhG_YufB"/>
</dbReference>
<protein>
    <submittedName>
        <fullName evidence="3">Monovalent cation/H(+) antiporter subunit G</fullName>
    </submittedName>
</protein>
<dbReference type="RefSeq" id="WP_236863629.1">
    <property type="nucleotide sequence ID" value="NZ_BAABAZ010000004.1"/>
</dbReference>
<evidence type="ECO:0000313" key="4">
    <source>
        <dbReference type="Proteomes" id="UP001501586"/>
    </source>
</evidence>
<dbReference type="PANTHER" id="PTHR34703">
    <property type="entry name" value="ANTIPORTER SUBUNIT MNHG2-RELATED"/>
    <property type="match status" value="1"/>
</dbReference>
<keyword evidence="2" id="KW-0472">Membrane</keyword>
<dbReference type="EMBL" id="BAABAZ010000004">
    <property type="protein sequence ID" value="GAA4283568.1"/>
    <property type="molecule type" value="Genomic_DNA"/>
</dbReference>
<feature type="transmembrane region" description="Helical" evidence="2">
    <location>
        <begin position="41"/>
        <end position="60"/>
    </location>
</feature>
<dbReference type="NCBIfam" id="TIGR01300">
    <property type="entry name" value="CPA3_mnhG_phaG"/>
    <property type="match status" value="1"/>
</dbReference>
<organism evidence="3 4">
    <name type="scientific">Brevibacterium daeguense</name>
    <dbReference type="NCBI Taxonomy" id="909936"/>
    <lineage>
        <taxon>Bacteria</taxon>
        <taxon>Bacillati</taxon>
        <taxon>Actinomycetota</taxon>
        <taxon>Actinomycetes</taxon>
        <taxon>Micrococcales</taxon>
        <taxon>Brevibacteriaceae</taxon>
        <taxon>Brevibacterium</taxon>
    </lineage>
</organism>
<keyword evidence="2" id="KW-0812">Transmembrane</keyword>